<organism evidence="4">
    <name type="scientific">uncultured Mycoplasmataceae bacterium</name>
    <dbReference type="NCBI Taxonomy" id="300027"/>
    <lineage>
        <taxon>Bacteria</taxon>
        <taxon>Bacillati</taxon>
        <taxon>Mycoplasmatota</taxon>
        <taxon>Mollicutes</taxon>
        <taxon>Mycoplasmataceae</taxon>
        <taxon>environmental samples</taxon>
    </lineage>
</organism>
<dbReference type="PRINTS" id="PR00469">
    <property type="entry name" value="PNDRDTASEII"/>
</dbReference>
<dbReference type="InterPro" id="IPR023753">
    <property type="entry name" value="FAD/NAD-binding_dom"/>
</dbReference>
<sequence>MENFDAIIIGGGPSGMFAGIYGYQKKLNLLLIEKQGFLGGTPLTYPDKPVYDFPCFIEIKAKDLINRLVDQITFNTKTKILTNTTIVSYSYKNNVFEITLSNNKTITANNIIIASGNMIDIFKNLEINSSNRINVKINQETNLSHIYAIGNVCYYQDKPSSMSTAIGEASVAIRSIVNQKK</sequence>
<feature type="domain" description="FAD/NAD(P)-binding" evidence="3">
    <location>
        <begin position="79"/>
        <end position="169"/>
    </location>
</feature>
<keyword evidence="1" id="KW-0285">Flavoprotein</keyword>
<dbReference type="GO" id="GO:0016491">
    <property type="term" value="F:oxidoreductase activity"/>
    <property type="evidence" value="ECO:0007669"/>
    <property type="project" value="UniProtKB-KW"/>
</dbReference>
<dbReference type="Gene3D" id="3.50.50.60">
    <property type="entry name" value="FAD/NAD(P)-binding domain"/>
    <property type="match status" value="1"/>
</dbReference>
<dbReference type="Pfam" id="PF13450">
    <property type="entry name" value="NAD_binding_8"/>
    <property type="match status" value="1"/>
</dbReference>
<dbReference type="SUPFAM" id="SSF51905">
    <property type="entry name" value="FAD/NAD(P)-binding domain"/>
    <property type="match status" value="1"/>
</dbReference>
<dbReference type="InterPro" id="IPR050097">
    <property type="entry name" value="Ferredoxin-NADP_redctase_2"/>
</dbReference>
<dbReference type="Pfam" id="PF07992">
    <property type="entry name" value="Pyr_redox_2"/>
    <property type="match status" value="1"/>
</dbReference>
<dbReference type="PANTHER" id="PTHR48105">
    <property type="entry name" value="THIOREDOXIN REDUCTASE 1-RELATED-RELATED"/>
    <property type="match status" value="1"/>
</dbReference>
<evidence type="ECO:0000256" key="2">
    <source>
        <dbReference type="ARBA" id="ARBA00023002"/>
    </source>
</evidence>
<name>A0A6G9HGN3_9MOLU</name>
<dbReference type="InterPro" id="IPR036188">
    <property type="entry name" value="FAD/NAD-bd_sf"/>
</dbReference>
<protein>
    <recommendedName>
        <fullName evidence="3">FAD/NAD(P)-binding domain-containing protein</fullName>
    </recommendedName>
</protein>
<reference evidence="4" key="1">
    <citation type="journal article" date="2020" name="J. ISSAAS">
        <title>Lactobacilli and other gastrointestinal microbiota of Peromyscus leucopus, reservoir host for agents of Lyme disease and other zoonoses in North America.</title>
        <authorList>
            <person name="Milovic A."/>
            <person name="Bassam K."/>
            <person name="Shao H."/>
            <person name="Chatzistamou I."/>
            <person name="Tufts D.M."/>
            <person name="Diuk-Wasser M."/>
            <person name="Barbour A.G."/>
        </authorList>
    </citation>
    <scope>NUCLEOTIDE SEQUENCE</scope>
    <source>
        <strain evidence="4">LL85</strain>
    </source>
</reference>
<evidence type="ECO:0000313" key="4">
    <source>
        <dbReference type="EMBL" id="QIQ09869.1"/>
    </source>
</evidence>
<proteinExistence type="predicted"/>
<dbReference type="EMBL" id="MN991199">
    <property type="protein sequence ID" value="QIQ09869.1"/>
    <property type="molecule type" value="Genomic_DNA"/>
</dbReference>
<evidence type="ECO:0000256" key="1">
    <source>
        <dbReference type="ARBA" id="ARBA00022630"/>
    </source>
</evidence>
<keyword evidence="2" id="KW-0560">Oxidoreductase</keyword>
<evidence type="ECO:0000259" key="3">
    <source>
        <dbReference type="Pfam" id="PF07992"/>
    </source>
</evidence>
<accession>A0A6G9HGN3</accession>
<gene>
    <name evidence="4" type="ORF">PlMoll_0320</name>
</gene>
<dbReference type="AlphaFoldDB" id="A0A6G9HGN3"/>